<gene>
    <name evidence="4" type="ORF">K5L39_03300</name>
</gene>
<dbReference type="InterPro" id="IPR052336">
    <property type="entry name" value="MlaD_Phospholipid_Transporter"/>
</dbReference>
<dbReference type="Proteomes" id="UP001299283">
    <property type="component" value="Unassembled WGS sequence"/>
</dbReference>
<name>A0ABU5YSW4_9MYCO</name>
<dbReference type="Pfam" id="PF11887">
    <property type="entry name" value="Mce4_CUP1"/>
    <property type="match status" value="1"/>
</dbReference>
<dbReference type="InterPro" id="IPR024516">
    <property type="entry name" value="Mce_C"/>
</dbReference>
<dbReference type="NCBIfam" id="TIGR00996">
    <property type="entry name" value="Mtu_fam_mce"/>
    <property type="match status" value="1"/>
</dbReference>
<feature type="domain" description="Mce/MlaD" evidence="2">
    <location>
        <begin position="33"/>
        <end position="107"/>
    </location>
</feature>
<sequence>MARGRLRLIAAVTLAVVGAAVSALVVRSTAFTPKTITAYFNHASAIYPDDQVRVSGVEVGAIDRIEPHGTYSKVTMHINRRVPVPSNANAVIVAPNLVAARYIQLVPTSTPSSEIIADGALIPLDRTAVPVDWDEVKEQLMRLATDLGPHDGVQNTSAAQFIDSAANAMNGNGERLRQTLAQLSGVGRILADGSGDIVDILRNLQRFVGTLKDSNIQVVQFQDRFATLTNALDNGRSELDAALTNLASVVGDIQTFIAGSRDKTSEQLQRLTGVTQTLVDHRTDLEQVLHVAPHALANTVNMFDPQLGSGTGAFVLTNFSNPVQFLCSSIGAVANVTAPETAKLCAQYLGPALNSANFNMLPFPMNPYLAKSPPPEDLIYTEPGLMPGGAEPSPGPPEIPPAVSAYGTAPAGPRSLPEMMLPPADAEPGPPSSPATEVPSP</sequence>
<comment type="caution">
    <text evidence="4">The sequence shown here is derived from an EMBL/GenBank/DDBJ whole genome shotgun (WGS) entry which is preliminary data.</text>
</comment>
<dbReference type="InterPro" id="IPR003399">
    <property type="entry name" value="Mce/MlaD"/>
</dbReference>
<reference evidence="4 5" key="1">
    <citation type="submission" date="2023-12" db="EMBL/GenBank/DDBJ databases">
        <title>Description of new species of Mycobacterium terrae complex isolated from sewage at the Sao Paulo Zoological Park Foundation in Brazil.</title>
        <authorList>
            <person name="Romagnoli C.L."/>
            <person name="Conceicao E.C."/>
            <person name="Machado E."/>
            <person name="Barreto L.B.P.F."/>
            <person name="Sharma A."/>
            <person name="Silva N.M."/>
            <person name="Marques L.E."/>
            <person name="Juliana M.A."/>
            <person name="Lourenco M.C.S."/>
            <person name="Digiampietri L.A."/>
            <person name="Suffys P.N."/>
            <person name="Viana-Niero C."/>
        </authorList>
    </citation>
    <scope>NUCLEOTIDE SEQUENCE [LARGE SCALE GENOMIC DNA]</scope>
    <source>
        <strain evidence="4 5">MYC017</strain>
    </source>
</reference>
<dbReference type="RefSeq" id="WP_225399886.1">
    <property type="nucleotide sequence ID" value="NZ_JAYJJQ010000002.1"/>
</dbReference>
<feature type="region of interest" description="Disordered" evidence="1">
    <location>
        <begin position="374"/>
        <end position="441"/>
    </location>
</feature>
<dbReference type="PANTHER" id="PTHR33371">
    <property type="entry name" value="INTERMEMBRANE PHOSPHOLIPID TRANSPORT SYSTEM BINDING PROTEIN MLAD-RELATED"/>
    <property type="match status" value="1"/>
</dbReference>
<protein>
    <submittedName>
        <fullName evidence="4">MCE family protein</fullName>
    </submittedName>
</protein>
<dbReference type="EMBL" id="JAYJJQ010000002">
    <property type="protein sequence ID" value="MEB3068202.1"/>
    <property type="molecule type" value="Genomic_DNA"/>
</dbReference>
<organism evidence="4 5">
    <name type="scientific">[Mycobacterium] vasticus</name>
    <dbReference type="NCBI Taxonomy" id="2875777"/>
    <lineage>
        <taxon>Bacteria</taxon>
        <taxon>Bacillati</taxon>
        <taxon>Actinomycetota</taxon>
        <taxon>Actinomycetes</taxon>
        <taxon>Mycobacteriales</taxon>
        <taxon>Mycobacteriaceae</taxon>
        <taxon>Mycolicibacter</taxon>
    </lineage>
</organism>
<dbReference type="PANTHER" id="PTHR33371:SF4">
    <property type="entry name" value="INTERMEMBRANE PHOSPHOLIPID TRANSPORT SYSTEM BINDING PROTEIN MLAD"/>
    <property type="match status" value="1"/>
</dbReference>
<evidence type="ECO:0000313" key="5">
    <source>
        <dbReference type="Proteomes" id="UP001299283"/>
    </source>
</evidence>
<feature type="domain" description="Mammalian cell entry C-terminal" evidence="3">
    <location>
        <begin position="114"/>
        <end position="300"/>
    </location>
</feature>
<accession>A0ABU5YSW4</accession>
<keyword evidence="5" id="KW-1185">Reference proteome</keyword>
<evidence type="ECO:0000259" key="2">
    <source>
        <dbReference type="Pfam" id="PF02470"/>
    </source>
</evidence>
<dbReference type="Pfam" id="PF02470">
    <property type="entry name" value="MlaD"/>
    <property type="match status" value="1"/>
</dbReference>
<evidence type="ECO:0000259" key="3">
    <source>
        <dbReference type="Pfam" id="PF11887"/>
    </source>
</evidence>
<proteinExistence type="predicted"/>
<evidence type="ECO:0000313" key="4">
    <source>
        <dbReference type="EMBL" id="MEB3068202.1"/>
    </source>
</evidence>
<dbReference type="InterPro" id="IPR005693">
    <property type="entry name" value="Mce"/>
</dbReference>
<evidence type="ECO:0000256" key="1">
    <source>
        <dbReference type="SAM" id="MobiDB-lite"/>
    </source>
</evidence>